<dbReference type="InterPro" id="IPR036047">
    <property type="entry name" value="F-box-like_dom_sf"/>
</dbReference>
<accession>A0A7S9KLV5</accession>
<dbReference type="Proteomes" id="UP000594364">
    <property type="component" value="Chromosome 1"/>
</dbReference>
<keyword evidence="3" id="KW-1185">Reference proteome</keyword>
<proteinExistence type="predicted"/>
<dbReference type="AlphaFoldDB" id="A0A7S9KLV5"/>
<name>A0A7S9KLV5_EPIFF</name>
<dbReference type="SUPFAM" id="SSF81383">
    <property type="entry name" value="F-box domain"/>
    <property type="match status" value="1"/>
</dbReference>
<feature type="domain" description="F-box" evidence="1">
    <location>
        <begin position="1"/>
        <end position="46"/>
    </location>
</feature>
<evidence type="ECO:0000259" key="1">
    <source>
        <dbReference type="PROSITE" id="PS50181"/>
    </source>
</evidence>
<dbReference type="EMBL" id="CP031385">
    <property type="protein sequence ID" value="QPG94689.1"/>
    <property type="molecule type" value="Genomic_DNA"/>
</dbReference>
<sequence length="286" mass="31426">MAAIDTLPNEVLFVSLAFLSARELIQLLPVSRRFHVLTTRMLHRRLVDVSSSLSHDELILECYPPIARLSAPTLTCRFLGLKHAGEDGINGDSPSLGDLSRLYSAFRPVLVEEVPRRRRRVSQSGGQASCVDEPATLEVNVDQGELFSQLCASTSVVRETVQQGIYVSHVNVCDGVIRVWRQWLAERAGSSGMHGEDEHDAVAAIDSDNILWVDAAKNVGLKFRVEMGPMERMPLLSGPGDDGPVSYTLIYQELIVRTTSLLLAVDASAVQEVSRSSKAVVMAQFR</sequence>
<organism evidence="2 3">
    <name type="scientific">Epichloe festucae (strain Fl1)</name>
    <dbReference type="NCBI Taxonomy" id="877507"/>
    <lineage>
        <taxon>Eukaryota</taxon>
        <taxon>Fungi</taxon>
        <taxon>Dikarya</taxon>
        <taxon>Ascomycota</taxon>
        <taxon>Pezizomycotina</taxon>
        <taxon>Sordariomycetes</taxon>
        <taxon>Hypocreomycetidae</taxon>
        <taxon>Hypocreales</taxon>
        <taxon>Clavicipitaceae</taxon>
        <taxon>Epichloe</taxon>
    </lineage>
</organism>
<dbReference type="PROSITE" id="PS50181">
    <property type="entry name" value="FBOX"/>
    <property type="match status" value="1"/>
</dbReference>
<dbReference type="OrthoDB" id="9981546at2759"/>
<reference evidence="2 3" key="1">
    <citation type="journal article" date="2018" name="PLoS Genet.">
        <title>Repeat elements organise 3D genome structure and mediate transcription in the filamentous fungus Epichloe festucae.</title>
        <authorList>
            <person name="Winter D.J."/>
            <person name="Ganley A.R.D."/>
            <person name="Young C.A."/>
            <person name="Liachko I."/>
            <person name="Schardl C.L."/>
            <person name="Dupont P.Y."/>
            <person name="Berry D."/>
            <person name="Ram A."/>
            <person name="Scott B."/>
            <person name="Cox M.P."/>
        </authorList>
    </citation>
    <scope>NUCLEOTIDE SEQUENCE [LARGE SCALE GENOMIC DNA]</scope>
    <source>
        <strain evidence="2 3">Fl1</strain>
    </source>
</reference>
<gene>
    <name evidence="2" type="ORF">C2857_006729</name>
</gene>
<protein>
    <recommendedName>
        <fullName evidence="1">F-box domain-containing protein</fullName>
    </recommendedName>
</protein>
<dbReference type="InterPro" id="IPR001810">
    <property type="entry name" value="F-box_dom"/>
</dbReference>
<evidence type="ECO:0000313" key="2">
    <source>
        <dbReference type="EMBL" id="QPG94689.1"/>
    </source>
</evidence>
<evidence type="ECO:0000313" key="3">
    <source>
        <dbReference type="Proteomes" id="UP000594364"/>
    </source>
</evidence>